<dbReference type="Gene3D" id="3.40.630.20">
    <property type="entry name" value="Peptidase C15, pyroglutamyl peptidase I-like"/>
    <property type="match status" value="1"/>
</dbReference>
<dbReference type="SUPFAM" id="SSF53182">
    <property type="entry name" value="Pyrrolidone carboxyl peptidase (pyroglutamate aminopeptidase)"/>
    <property type="match status" value="1"/>
</dbReference>
<evidence type="ECO:0000313" key="1">
    <source>
        <dbReference type="EMBL" id="MBD7963242.1"/>
    </source>
</evidence>
<dbReference type="InterPro" id="IPR036440">
    <property type="entry name" value="Peptidase_C15-like_sf"/>
</dbReference>
<proteinExistence type="predicted"/>
<dbReference type="Proteomes" id="UP000603641">
    <property type="component" value="Unassembled WGS sequence"/>
</dbReference>
<evidence type="ECO:0008006" key="3">
    <source>
        <dbReference type="Google" id="ProtNLM"/>
    </source>
</evidence>
<sequence length="430" mass="48127">MKISFGRSIGMTCALLLGVVIFENGETAEAKNGTSCFDSNVVLTAEEQRIEDGKPIPQQLLKESEFNSYVDHFKKDLCSARTPEKAEKVIQKHGTALWKTAVDRAQGKRPDLGELDSYDDRPLYWARLHMTSALRQWDPAFNVTKEQRGKLMKSLEYTSRGITTIDYPKSKKVKRILVSGFDPYRLEQEFRRTNPSGASGLQLDGRWVWTGDGLAVIQAANFPVRWDDFEEGIVENTFGPFLKQGSKQVDLIMTISQGGPRKMAIEGYAGRYHTGADNKLEERAEVTPPVAHWPMPKPLPEFIGTTLPYEEMIAAETGPWPVFRNDKVCEWLPPNFEDPAVCNEDGPAPGSKAKEGGGGSYLSNESMYRSNRVRLGLGATDIPGGHLHIAAQEFYPEDKSVYITEEFKEFRRNTVNQTVDLVEAAARAVK</sequence>
<accession>A0ABR8SID3</accession>
<name>A0ABR8SID3_9BACL</name>
<gene>
    <name evidence="1" type="ORF">H9648_04170</name>
</gene>
<protein>
    <recommendedName>
        <fullName evidence="3">Pyrrolidone-carboxylate peptidase</fullName>
    </recommendedName>
</protein>
<organism evidence="1 2">
    <name type="scientific">Fictibacillus norfolkensis</name>
    <dbReference type="NCBI Taxonomy" id="2762233"/>
    <lineage>
        <taxon>Bacteria</taxon>
        <taxon>Bacillati</taxon>
        <taxon>Bacillota</taxon>
        <taxon>Bacilli</taxon>
        <taxon>Bacillales</taxon>
        <taxon>Fictibacillaceae</taxon>
        <taxon>Fictibacillus</taxon>
    </lineage>
</organism>
<evidence type="ECO:0000313" key="2">
    <source>
        <dbReference type="Proteomes" id="UP000603641"/>
    </source>
</evidence>
<dbReference type="EMBL" id="JACSQM010000001">
    <property type="protein sequence ID" value="MBD7963242.1"/>
    <property type="molecule type" value="Genomic_DNA"/>
</dbReference>
<dbReference type="RefSeq" id="WP_191752624.1">
    <property type="nucleotide sequence ID" value="NZ_JACSQM010000001.1"/>
</dbReference>
<comment type="caution">
    <text evidence="1">The sequence shown here is derived from an EMBL/GenBank/DDBJ whole genome shotgun (WGS) entry which is preliminary data.</text>
</comment>
<reference evidence="1 2" key="1">
    <citation type="submission" date="2020-08" db="EMBL/GenBank/DDBJ databases">
        <title>A Genomic Blueprint of the Chicken Gut Microbiome.</title>
        <authorList>
            <person name="Gilroy R."/>
            <person name="Ravi A."/>
            <person name="Getino M."/>
            <person name="Pursley I."/>
            <person name="Horton D.L."/>
            <person name="Alikhan N.-F."/>
            <person name="Baker D."/>
            <person name="Gharbi K."/>
            <person name="Hall N."/>
            <person name="Watson M."/>
            <person name="Adriaenssens E.M."/>
            <person name="Foster-Nyarko E."/>
            <person name="Jarju S."/>
            <person name="Secka A."/>
            <person name="Antonio M."/>
            <person name="Oren A."/>
            <person name="Chaudhuri R."/>
            <person name="La Ragione R.M."/>
            <person name="Hildebrand F."/>
            <person name="Pallen M.J."/>
        </authorList>
    </citation>
    <scope>NUCLEOTIDE SEQUENCE [LARGE SCALE GENOMIC DNA]</scope>
    <source>
        <strain evidence="1 2">Sa2CUA10</strain>
    </source>
</reference>
<keyword evidence="2" id="KW-1185">Reference proteome</keyword>